<organism evidence="8 9">
    <name type="scientific">Slackia piriformis</name>
    <dbReference type="NCBI Taxonomy" id="626934"/>
    <lineage>
        <taxon>Bacteria</taxon>
        <taxon>Bacillati</taxon>
        <taxon>Actinomycetota</taxon>
        <taxon>Coriobacteriia</taxon>
        <taxon>Eggerthellales</taxon>
        <taxon>Eggerthellaceae</taxon>
        <taxon>Slackia</taxon>
    </lineage>
</organism>
<dbReference type="Pfam" id="PF05154">
    <property type="entry name" value="TM2"/>
    <property type="match status" value="1"/>
</dbReference>
<accession>A0A943V019</accession>
<feature type="transmembrane region" description="Helical" evidence="6">
    <location>
        <begin position="146"/>
        <end position="174"/>
    </location>
</feature>
<reference evidence="8" key="1">
    <citation type="submission" date="2021-02" db="EMBL/GenBank/DDBJ databases">
        <title>Infant gut strain persistence is associated with maternal origin, phylogeny, and functional potential including surface adhesion and iron acquisition.</title>
        <authorList>
            <person name="Lou Y.C."/>
        </authorList>
    </citation>
    <scope>NUCLEOTIDE SEQUENCE</scope>
    <source>
        <strain evidence="8">L2_039_000G1_dasL2_039_000G1_concoct_11</strain>
    </source>
</reference>
<evidence type="ECO:0000256" key="4">
    <source>
        <dbReference type="ARBA" id="ARBA00023136"/>
    </source>
</evidence>
<keyword evidence="2 6" id="KW-0812">Transmembrane</keyword>
<evidence type="ECO:0000256" key="6">
    <source>
        <dbReference type="SAM" id="Phobius"/>
    </source>
</evidence>
<dbReference type="AlphaFoldDB" id="A0A943V019"/>
<gene>
    <name evidence="8" type="ORF">KH142_02140</name>
</gene>
<proteinExistence type="predicted"/>
<dbReference type="GO" id="GO:0016020">
    <property type="term" value="C:membrane"/>
    <property type="evidence" value="ECO:0007669"/>
    <property type="project" value="UniProtKB-SubCell"/>
</dbReference>
<dbReference type="Proteomes" id="UP000727506">
    <property type="component" value="Unassembled WGS sequence"/>
</dbReference>
<feature type="compositionally biased region" description="Pro residues" evidence="5">
    <location>
        <begin position="1"/>
        <end position="10"/>
    </location>
</feature>
<evidence type="ECO:0000313" key="9">
    <source>
        <dbReference type="Proteomes" id="UP000727506"/>
    </source>
</evidence>
<feature type="transmembrane region" description="Helical" evidence="6">
    <location>
        <begin position="121"/>
        <end position="140"/>
    </location>
</feature>
<evidence type="ECO:0000256" key="1">
    <source>
        <dbReference type="ARBA" id="ARBA00004141"/>
    </source>
</evidence>
<evidence type="ECO:0000256" key="3">
    <source>
        <dbReference type="ARBA" id="ARBA00022989"/>
    </source>
</evidence>
<comment type="subcellular location">
    <subcellularLocation>
        <location evidence="1">Membrane</location>
        <topology evidence="1">Multi-pass membrane protein</topology>
    </subcellularLocation>
</comment>
<comment type="caution">
    <text evidence="8">The sequence shown here is derived from an EMBL/GenBank/DDBJ whole genome shotgun (WGS) entry which is preliminary data.</text>
</comment>
<name>A0A943V019_9ACTN</name>
<evidence type="ECO:0000313" key="8">
    <source>
        <dbReference type="EMBL" id="MBS6940280.1"/>
    </source>
</evidence>
<feature type="domain" description="TM2" evidence="7">
    <location>
        <begin position="117"/>
        <end position="173"/>
    </location>
</feature>
<sequence>MPVEPVPAPAEAPSAQDAPAPFARQHTQPAAAQGYAAYVPPAQPAAATHAASPVPPPAYDASAAYAQAAQAARAEYTQPTGQQAYQNPHVYANGYGSAQSPYNPYGQNYCQQPVVRTKDHVAAGLLGIFLGAFGIHKFYLGYNTAGFIMLGVSILGGLLSLGLATGVIWLIGLIEGIIYLVKSQSEFEQAYVFGKREWF</sequence>
<protein>
    <submittedName>
        <fullName evidence="8">TM2 domain-containing protein</fullName>
    </submittedName>
</protein>
<feature type="region of interest" description="Disordered" evidence="5">
    <location>
        <begin position="1"/>
        <end position="27"/>
    </location>
</feature>
<evidence type="ECO:0000259" key="7">
    <source>
        <dbReference type="Pfam" id="PF05154"/>
    </source>
</evidence>
<dbReference type="EMBL" id="JAGZSV010000021">
    <property type="protein sequence ID" value="MBS6940280.1"/>
    <property type="molecule type" value="Genomic_DNA"/>
</dbReference>
<keyword evidence="3 6" id="KW-1133">Transmembrane helix</keyword>
<keyword evidence="4 6" id="KW-0472">Membrane</keyword>
<evidence type="ECO:0000256" key="5">
    <source>
        <dbReference type="SAM" id="MobiDB-lite"/>
    </source>
</evidence>
<evidence type="ECO:0000256" key="2">
    <source>
        <dbReference type="ARBA" id="ARBA00022692"/>
    </source>
</evidence>
<dbReference type="InterPro" id="IPR007829">
    <property type="entry name" value="TM2"/>
</dbReference>